<comment type="caution">
    <text evidence="3">The sequence shown here is derived from an EMBL/GenBank/DDBJ whole genome shotgun (WGS) entry which is preliminary data.</text>
</comment>
<feature type="region of interest" description="Disordered" evidence="1">
    <location>
        <begin position="90"/>
        <end position="132"/>
    </location>
</feature>
<dbReference type="EMBL" id="MFBH01000021">
    <property type="protein sequence ID" value="OGD99757.1"/>
    <property type="molecule type" value="Genomic_DNA"/>
</dbReference>
<reference evidence="3 4" key="1">
    <citation type="journal article" date="2016" name="Nat. Commun.">
        <title>Thousands of microbial genomes shed light on interconnected biogeochemical processes in an aquifer system.</title>
        <authorList>
            <person name="Anantharaman K."/>
            <person name="Brown C.T."/>
            <person name="Hug L.A."/>
            <person name="Sharon I."/>
            <person name="Castelle C.J."/>
            <person name="Probst A.J."/>
            <person name="Thomas B.C."/>
            <person name="Singh A."/>
            <person name="Wilkins M.J."/>
            <person name="Karaoz U."/>
            <person name="Brodie E.L."/>
            <person name="Williams K.H."/>
            <person name="Hubbard S.S."/>
            <person name="Banfield J.F."/>
        </authorList>
    </citation>
    <scope>NUCLEOTIDE SEQUENCE [LARGE SCALE GENOMIC DNA]</scope>
</reference>
<dbReference type="Proteomes" id="UP000178393">
    <property type="component" value="Unassembled WGS sequence"/>
</dbReference>
<accession>A0A1F5H6Q7</accession>
<evidence type="ECO:0000313" key="3">
    <source>
        <dbReference type="EMBL" id="OGD99757.1"/>
    </source>
</evidence>
<dbReference type="AlphaFoldDB" id="A0A1F5H6Q7"/>
<keyword evidence="2" id="KW-0472">Membrane</keyword>
<keyword evidence="2" id="KW-0812">Transmembrane</keyword>
<protein>
    <submittedName>
        <fullName evidence="3">Uncharacterized protein</fullName>
    </submittedName>
</protein>
<organism evidence="3 4">
    <name type="scientific">Candidatus Curtissbacteria bacterium RIFCSPHIGHO2_12_41_11</name>
    <dbReference type="NCBI Taxonomy" id="1797718"/>
    <lineage>
        <taxon>Bacteria</taxon>
        <taxon>Candidatus Curtissiibacteriota</taxon>
    </lineage>
</organism>
<evidence type="ECO:0000256" key="2">
    <source>
        <dbReference type="SAM" id="Phobius"/>
    </source>
</evidence>
<name>A0A1F5H6Q7_9BACT</name>
<sequence>MVNLEGKKKEVNIFNLKFRRPRLRFLRRAQEPEKLDSKRPVGDLVKVVVSLILWIVIVVFAVKIFNKGLPKIPSNLIDWTDWTDIMDRTPAASPVATAPTPSAQPSLIPNPTTSLPAPSPTSSTSSQGPSKVTRSCIVCANASPSPSPSPE</sequence>
<keyword evidence="2" id="KW-1133">Transmembrane helix</keyword>
<feature type="compositionally biased region" description="Low complexity" evidence="1">
    <location>
        <begin position="90"/>
        <end position="130"/>
    </location>
</feature>
<gene>
    <name evidence="3" type="ORF">A2W45_03005</name>
</gene>
<feature type="transmembrane region" description="Helical" evidence="2">
    <location>
        <begin position="44"/>
        <end position="65"/>
    </location>
</feature>
<evidence type="ECO:0000256" key="1">
    <source>
        <dbReference type="SAM" id="MobiDB-lite"/>
    </source>
</evidence>
<proteinExistence type="predicted"/>
<evidence type="ECO:0000313" key="4">
    <source>
        <dbReference type="Proteomes" id="UP000178393"/>
    </source>
</evidence>